<dbReference type="Proteomes" id="UP001204833">
    <property type="component" value="Unassembled WGS sequence"/>
</dbReference>
<protein>
    <recommendedName>
        <fullName evidence="1">MPN domain-containing protein</fullName>
    </recommendedName>
</protein>
<proteinExistence type="predicted"/>
<dbReference type="Gene3D" id="3.40.140.10">
    <property type="entry name" value="Cytidine Deaminase, domain 2"/>
    <property type="match status" value="1"/>
</dbReference>
<sequence length="345" mass="37713">MAATTTSTTSSSSSSSSNSFMHLVRPNVLAPAAGSANGPANVKIHASALLTILEIVAKQVLNKRIIGTLLGIRSDNGLEVEIRDAFIVPCDETGDSIAIEDQAHKSLFHLYKKSHPKESVLGWFGSMNVIDDTTSLIHDFYSKGVDRAFPYPAIYLNVEYINEQGQITTPKIITYIGAAVGKPASKTNVQIGWNKAASSVNNSYIFTPIPNEVVDGTNTEKLGYKSLQDSVVDSSSSDISSIIDGRHPFFTHNLQQVQHNVANLIAYIDENASKNQSDENLDLLRKLSNTLLTKPPVLTDVEELNKLFDNFNQDVIMIEYLTKAVKDQIELSARLTASSEADKRN</sequence>
<name>A0AAD5FWP2_9ASCO</name>
<evidence type="ECO:0000313" key="3">
    <source>
        <dbReference type="Proteomes" id="UP001204833"/>
    </source>
</evidence>
<comment type="caution">
    <text evidence="2">The sequence shown here is derived from an EMBL/GenBank/DDBJ whole genome shotgun (WGS) entry which is preliminary data.</text>
</comment>
<dbReference type="Pfam" id="PF01398">
    <property type="entry name" value="JAB"/>
    <property type="match status" value="1"/>
</dbReference>
<dbReference type="InterPro" id="IPR000555">
    <property type="entry name" value="JAMM/MPN+_dom"/>
</dbReference>
<organism evidence="2 3">
    <name type="scientific">Candida theae</name>
    <dbReference type="NCBI Taxonomy" id="1198502"/>
    <lineage>
        <taxon>Eukaryota</taxon>
        <taxon>Fungi</taxon>
        <taxon>Dikarya</taxon>
        <taxon>Ascomycota</taxon>
        <taxon>Saccharomycotina</taxon>
        <taxon>Pichiomycetes</taxon>
        <taxon>Debaryomycetaceae</taxon>
        <taxon>Candida/Lodderomyces clade</taxon>
        <taxon>Candida</taxon>
    </lineage>
</organism>
<dbReference type="EMBL" id="JAIHNG010000165">
    <property type="protein sequence ID" value="KAI5949123.1"/>
    <property type="molecule type" value="Genomic_DNA"/>
</dbReference>
<accession>A0AAD5FWP2</accession>
<evidence type="ECO:0000313" key="2">
    <source>
        <dbReference type="EMBL" id="KAI5949123.1"/>
    </source>
</evidence>
<reference evidence="2 3" key="1">
    <citation type="journal article" date="2022" name="DNA Res.">
        <title>Genome analysis of five recently described species of the CUG-Ser clade uncovers Candida theae as a new hybrid lineage with pathogenic potential in the Candida parapsilosis species complex.</title>
        <authorList>
            <person name="Mixao V."/>
            <person name="Del Olmo V."/>
            <person name="Hegedusova E."/>
            <person name="Saus E."/>
            <person name="Pryszcz L."/>
            <person name="Cillingova A."/>
            <person name="Nosek J."/>
            <person name="Gabaldon T."/>
        </authorList>
    </citation>
    <scope>NUCLEOTIDE SEQUENCE [LARGE SCALE GENOMIC DNA]</scope>
    <source>
        <strain evidence="2 3">CBS 12239</strain>
    </source>
</reference>
<dbReference type="PANTHER" id="PTHR10540">
    <property type="entry name" value="EUKARYOTIC TRANSLATION INITIATION FACTOR 3 SUBUNIT F-RELATED"/>
    <property type="match status" value="1"/>
</dbReference>
<evidence type="ECO:0000259" key="1">
    <source>
        <dbReference type="PROSITE" id="PS50249"/>
    </source>
</evidence>
<keyword evidence="3" id="KW-1185">Reference proteome</keyword>
<gene>
    <name evidence="2" type="ORF">KGF57_004953</name>
</gene>
<dbReference type="PANTHER" id="PTHR10540:SF6">
    <property type="entry name" value="EUKARYOTIC TRANSLATION INITIATION FACTOR 3 SUBUNIT F"/>
    <property type="match status" value="1"/>
</dbReference>
<feature type="domain" description="MPN" evidence="1">
    <location>
        <begin position="42"/>
        <end position="181"/>
    </location>
</feature>
<dbReference type="InterPro" id="IPR037518">
    <property type="entry name" value="MPN"/>
</dbReference>
<dbReference type="GeneID" id="76152997"/>
<dbReference type="GO" id="GO:0008237">
    <property type="term" value="F:metallopeptidase activity"/>
    <property type="evidence" value="ECO:0007669"/>
    <property type="project" value="InterPro"/>
</dbReference>
<dbReference type="GO" id="GO:0071541">
    <property type="term" value="C:eukaryotic translation initiation factor 3 complex, eIF3m"/>
    <property type="evidence" value="ECO:0007669"/>
    <property type="project" value="TreeGrafter"/>
</dbReference>
<dbReference type="PROSITE" id="PS50249">
    <property type="entry name" value="MPN"/>
    <property type="match status" value="1"/>
</dbReference>
<dbReference type="AlphaFoldDB" id="A0AAD5FWP2"/>
<dbReference type="GO" id="GO:0003743">
    <property type="term" value="F:translation initiation factor activity"/>
    <property type="evidence" value="ECO:0007669"/>
    <property type="project" value="TreeGrafter"/>
</dbReference>
<dbReference type="RefSeq" id="XP_051606633.1">
    <property type="nucleotide sequence ID" value="XM_051754517.1"/>
</dbReference>
<dbReference type="GO" id="GO:0031369">
    <property type="term" value="F:translation initiation factor binding"/>
    <property type="evidence" value="ECO:0007669"/>
    <property type="project" value="TreeGrafter"/>
</dbReference>